<protein>
    <submittedName>
        <fullName evidence="1">Uncharacterized protein</fullName>
    </submittedName>
</protein>
<name>A0A653K7Q7_9GAMM</name>
<dbReference type="Proteomes" id="UP000430404">
    <property type="component" value="Unassembled WGS sequence"/>
</dbReference>
<dbReference type="EMBL" id="CABWKZ010000024">
    <property type="protein sequence ID" value="VXA56953.1"/>
    <property type="molecule type" value="Genomic_DNA"/>
</dbReference>
<dbReference type="AntiFam" id="ANF00011">
    <property type="entry name" value="tRNA translation"/>
</dbReference>
<reference evidence="1 2" key="1">
    <citation type="submission" date="2019-10" db="EMBL/GenBank/DDBJ databases">
        <authorList>
            <person name="Karimi E."/>
        </authorList>
    </citation>
    <scope>NUCLEOTIDE SEQUENCE [LARGE SCALE GENOMIC DNA]</scope>
    <source>
        <strain evidence="1">Acinetobacter sp. 8BE</strain>
    </source>
</reference>
<gene>
    <name evidence="1" type="ORF">ACI8B_300084</name>
</gene>
<dbReference type="AlphaFoldDB" id="A0A653K7Q7"/>
<accession>A0A653K7Q7</accession>
<proteinExistence type="predicted"/>
<sequence>MSGKGDSNSRPQPWQGYALPTELFPHAVYNTLSKNRVNNFMQRN</sequence>
<evidence type="ECO:0000313" key="2">
    <source>
        <dbReference type="Proteomes" id="UP000430404"/>
    </source>
</evidence>
<organism evidence="1 2">
    <name type="scientific">Acinetobacter proteolyticus</name>
    <dbReference type="NCBI Taxonomy" id="1776741"/>
    <lineage>
        <taxon>Bacteria</taxon>
        <taxon>Pseudomonadati</taxon>
        <taxon>Pseudomonadota</taxon>
        <taxon>Gammaproteobacteria</taxon>
        <taxon>Moraxellales</taxon>
        <taxon>Moraxellaceae</taxon>
        <taxon>Acinetobacter</taxon>
    </lineage>
</organism>
<evidence type="ECO:0000313" key="1">
    <source>
        <dbReference type="EMBL" id="VXA56953.1"/>
    </source>
</evidence>